<protein>
    <submittedName>
        <fullName evidence="2">Uncharacterized protein</fullName>
    </submittedName>
</protein>
<feature type="region of interest" description="Disordered" evidence="1">
    <location>
        <begin position="647"/>
        <end position="731"/>
    </location>
</feature>
<keyword evidence="3" id="KW-1185">Reference proteome</keyword>
<proteinExistence type="predicted"/>
<gene>
    <name evidence="2" type="ORF">TCAL_14822</name>
</gene>
<reference evidence="2 3" key="1">
    <citation type="journal article" date="2018" name="Nat. Ecol. Evol.">
        <title>Genomic signatures of mitonuclear coevolution across populations of Tigriopus californicus.</title>
        <authorList>
            <person name="Barreto F.S."/>
            <person name="Watson E.T."/>
            <person name="Lima T.G."/>
            <person name="Willett C.S."/>
            <person name="Edmands S."/>
            <person name="Li W."/>
            <person name="Burton R.S."/>
        </authorList>
    </citation>
    <scope>NUCLEOTIDE SEQUENCE [LARGE SCALE GENOMIC DNA]</scope>
    <source>
        <strain evidence="2 3">San Diego</strain>
    </source>
</reference>
<accession>A0A553PR10</accession>
<comment type="caution">
    <text evidence="2">The sequence shown here is derived from an EMBL/GenBank/DDBJ whole genome shotgun (WGS) entry which is preliminary data.</text>
</comment>
<feature type="compositionally biased region" description="Basic residues" evidence="1">
    <location>
        <begin position="692"/>
        <end position="714"/>
    </location>
</feature>
<feature type="compositionally biased region" description="Basic and acidic residues" evidence="1">
    <location>
        <begin position="1"/>
        <end position="12"/>
    </location>
</feature>
<dbReference type="Proteomes" id="UP000318571">
    <property type="component" value="Chromosome 6"/>
</dbReference>
<feature type="region of interest" description="Disordered" evidence="1">
    <location>
        <begin position="446"/>
        <end position="466"/>
    </location>
</feature>
<dbReference type="AlphaFoldDB" id="A0A553PR10"/>
<evidence type="ECO:0000313" key="2">
    <source>
        <dbReference type="EMBL" id="TRY80116.1"/>
    </source>
</evidence>
<feature type="region of interest" description="Disordered" evidence="1">
    <location>
        <begin position="1"/>
        <end position="25"/>
    </location>
</feature>
<name>A0A553PR10_TIGCA</name>
<feature type="compositionally biased region" description="Polar residues" evidence="1">
    <location>
        <begin position="647"/>
        <end position="668"/>
    </location>
</feature>
<organism evidence="2 3">
    <name type="scientific">Tigriopus californicus</name>
    <name type="common">Marine copepod</name>
    <dbReference type="NCBI Taxonomy" id="6832"/>
    <lineage>
        <taxon>Eukaryota</taxon>
        <taxon>Metazoa</taxon>
        <taxon>Ecdysozoa</taxon>
        <taxon>Arthropoda</taxon>
        <taxon>Crustacea</taxon>
        <taxon>Multicrustacea</taxon>
        <taxon>Hexanauplia</taxon>
        <taxon>Copepoda</taxon>
        <taxon>Harpacticoida</taxon>
        <taxon>Harpacticidae</taxon>
        <taxon>Tigriopus</taxon>
    </lineage>
</organism>
<dbReference type="EMBL" id="VCGU01000002">
    <property type="protein sequence ID" value="TRY80116.1"/>
    <property type="molecule type" value="Genomic_DNA"/>
</dbReference>
<evidence type="ECO:0000313" key="3">
    <source>
        <dbReference type="Proteomes" id="UP000318571"/>
    </source>
</evidence>
<evidence type="ECO:0000256" key="1">
    <source>
        <dbReference type="SAM" id="MobiDB-lite"/>
    </source>
</evidence>
<sequence length="731" mass="82557">MAYSHHFVDPRHARSRRSRSAGAVFPRPATADGGVPLSLRDRTFNFRTGGGDARDFRHFKGYPHPGGIPTNCIGDNWSLTPSPSLTARKVLSILESPRIYEELYGSFHPLVYQRDTLLHASSQGLFWPRQAPHRPHMGSGSRSGVVPMQDYYYDTPYYPQAYAYERHIDHTWAAEADQVWFLCRTTTMDTPYYPQAYAYEVTETPPSDSSQRKSQASTFLLNPPYSYGYGGTAGGGGRHTTYYPSRPPPRRSKSSLGFYHEPSGMSTMTGDERLWAANDPVEPSSMKYRPSFHSLPRNAGRNQQHRRRLGQQQQFWPDGTINATAAAGGVGGGLEPNVAGLGLDGNGYQYNSDPRRSTGPSYHYQQTGTHWDREYANFRSSMPENLNQTRNSYFQQNYPPSYYPNPFYHSDLEHHPYSSYLAQGTTNHHSTADPYGTMGRRYRDYSNPHHHHQQQQQHLVGNPDDPAYYDVPSRSGSMHPQGQPHYGSYGSNTASFYPADYLYQGNMASNPFNSMDVMDRTAQLLEDMHLGRGAATSTMDPYDYKRSSGTAAGASLYDLKRAHISEGTSNNAPTSIPLIMRPGTDFEGEFTPFRLFQGRDIYADWAQSAPQVWDEKDLEILAMEKMLDDQNAIQPSMLSAYPQQHTNTATMGGQVPPYNSRQSATGFQPSDPYYNAQTRYHSTGALDVYPKPRSRSYSRRSGRRTSHQRSRSKQTRFEDPLLNKLSSMSKR</sequence>